<keyword evidence="1" id="KW-0479">Metal-binding</keyword>
<dbReference type="EMBL" id="LVYI01000012">
    <property type="protein sequence ID" value="OAP54932.1"/>
    <property type="molecule type" value="Genomic_DNA"/>
</dbReference>
<reference evidence="7 8" key="1">
    <citation type="submission" date="2016-04" db="EMBL/GenBank/DDBJ databases">
        <title>Draft genome of Fonsecaea erecta CBS 125763.</title>
        <authorList>
            <person name="Weiss V.A."/>
            <person name="Vicente V.A."/>
            <person name="Raittz R.T."/>
            <person name="Moreno L.F."/>
            <person name="De Souza E.M."/>
            <person name="Pedrosa F.O."/>
            <person name="Steffens M.B."/>
            <person name="Faoro H."/>
            <person name="Tadra-Sfeir M.Z."/>
            <person name="Najafzadeh M.J."/>
            <person name="Felipe M.S."/>
            <person name="Teixeira M."/>
            <person name="Sun J."/>
            <person name="Xi L."/>
            <person name="Gomes R."/>
            <person name="De Azevedo C.M."/>
            <person name="Salgado C.G."/>
            <person name="Da Silva M.B."/>
            <person name="Nascimento M.F."/>
            <person name="Queiroz-Telles F."/>
            <person name="Attili D.S."/>
            <person name="Gorbushina A."/>
        </authorList>
    </citation>
    <scope>NUCLEOTIDE SEQUENCE [LARGE SCALE GENOMIC DNA]</scope>
    <source>
        <strain evidence="7 8">CBS 125763</strain>
    </source>
</reference>
<dbReference type="Proteomes" id="UP000078343">
    <property type="component" value="Unassembled WGS sequence"/>
</dbReference>
<dbReference type="GO" id="GO:0061630">
    <property type="term" value="F:ubiquitin protein ligase activity"/>
    <property type="evidence" value="ECO:0007669"/>
    <property type="project" value="TreeGrafter"/>
</dbReference>
<evidence type="ECO:0000256" key="1">
    <source>
        <dbReference type="ARBA" id="ARBA00022723"/>
    </source>
</evidence>
<dbReference type="Gene3D" id="3.30.40.10">
    <property type="entry name" value="Zinc/RING finger domain, C3HC4 (zinc finger)"/>
    <property type="match status" value="1"/>
</dbReference>
<feature type="compositionally biased region" description="Acidic residues" evidence="5">
    <location>
        <begin position="219"/>
        <end position="254"/>
    </location>
</feature>
<name>A0A178Z5E0_9EURO</name>
<evidence type="ECO:0000259" key="6">
    <source>
        <dbReference type="PROSITE" id="PS50089"/>
    </source>
</evidence>
<feature type="domain" description="RING-type" evidence="6">
    <location>
        <begin position="25"/>
        <end position="72"/>
    </location>
</feature>
<dbReference type="InterPro" id="IPR018957">
    <property type="entry name" value="Znf_C3HC4_RING-type"/>
</dbReference>
<feature type="region of interest" description="Disordered" evidence="5">
    <location>
        <begin position="280"/>
        <end position="414"/>
    </location>
</feature>
<dbReference type="InterPro" id="IPR017907">
    <property type="entry name" value="Znf_RING_CS"/>
</dbReference>
<dbReference type="GO" id="GO:0008270">
    <property type="term" value="F:zinc ion binding"/>
    <property type="evidence" value="ECO:0007669"/>
    <property type="project" value="UniProtKB-KW"/>
</dbReference>
<evidence type="ECO:0000256" key="4">
    <source>
        <dbReference type="PROSITE-ProRule" id="PRU00175"/>
    </source>
</evidence>
<keyword evidence="2 4" id="KW-0863">Zinc-finger</keyword>
<dbReference type="PANTHER" id="PTHR15898:SF13">
    <property type="entry name" value="BIFUNCTIONAL APOPTOSIS REGULATOR"/>
    <property type="match status" value="1"/>
</dbReference>
<dbReference type="RefSeq" id="XP_018688299.1">
    <property type="nucleotide sequence ID" value="XM_018842138.1"/>
</dbReference>
<keyword evidence="8" id="KW-1185">Reference proteome</keyword>
<evidence type="ECO:0000256" key="2">
    <source>
        <dbReference type="ARBA" id="ARBA00022771"/>
    </source>
</evidence>
<dbReference type="PANTHER" id="PTHR15898">
    <property type="entry name" value="BIFUNCTIONAL APOPTOSIS REGULATOR"/>
    <property type="match status" value="1"/>
</dbReference>
<feature type="region of interest" description="Disordered" evidence="5">
    <location>
        <begin position="219"/>
        <end position="260"/>
    </location>
</feature>
<dbReference type="AlphaFoldDB" id="A0A178Z5E0"/>
<accession>A0A178Z5E0</accession>
<dbReference type="GO" id="GO:0043161">
    <property type="term" value="P:proteasome-mediated ubiquitin-dependent protein catabolic process"/>
    <property type="evidence" value="ECO:0007669"/>
    <property type="project" value="TreeGrafter"/>
</dbReference>
<protein>
    <recommendedName>
        <fullName evidence="6">RING-type domain-containing protein</fullName>
    </recommendedName>
</protein>
<feature type="compositionally biased region" description="Acidic residues" evidence="5">
    <location>
        <begin position="316"/>
        <end position="330"/>
    </location>
</feature>
<proteinExistence type="predicted"/>
<organism evidence="7 8">
    <name type="scientific">Fonsecaea erecta</name>
    <dbReference type="NCBI Taxonomy" id="1367422"/>
    <lineage>
        <taxon>Eukaryota</taxon>
        <taxon>Fungi</taxon>
        <taxon>Dikarya</taxon>
        <taxon>Ascomycota</taxon>
        <taxon>Pezizomycotina</taxon>
        <taxon>Eurotiomycetes</taxon>
        <taxon>Chaetothyriomycetidae</taxon>
        <taxon>Chaetothyriales</taxon>
        <taxon>Herpotrichiellaceae</taxon>
        <taxon>Fonsecaea</taxon>
    </lineage>
</organism>
<dbReference type="SUPFAM" id="SSF57850">
    <property type="entry name" value="RING/U-box"/>
    <property type="match status" value="1"/>
</dbReference>
<sequence length="468" mass="52531">MAESDGSTTAALLKQMEDIRSLSVCKICMRSLYEPFILSCGHTYCYTCLTSWFGEKLVRKGQGNKRNCPDCRTKIRVQPSPNYLLRDLVHMLISRADLLPEDESVQDHQLAKEEEAASLAADRKGPGIFKGIFEKKEQRAGIWARGLRDEEDNVVRCPDCHWELENGECGRCGFLEDMYNSASPFESDVGTDMLSASDYDSADTQYLRLVRSNLMDYDDIESELPSSEIDEEEDYGEDDDMDGFIDDEADEDHDDASSQSTMTIYNRQWAGDARLASALDTASEQSAGDDNHHGVRYPDVVRRAESGPWAMSDAETNYDEVTEASDDEPAETPPNWRRPRAARIVLSDDDDDEDVEEEGRDVADQEPEDGDDGDDEDEEDELDEQFPSEHSETEASQDHSEVSAHDEPAAIAINPTWWETKDKLAQSGNTFAHVQEATCLKIAPQDDRTATCNLSEDWGLVGEYQSET</sequence>
<dbReference type="InterPro" id="IPR013083">
    <property type="entry name" value="Znf_RING/FYVE/PHD"/>
</dbReference>
<dbReference type="PROSITE" id="PS50089">
    <property type="entry name" value="ZF_RING_2"/>
    <property type="match status" value="1"/>
</dbReference>
<evidence type="ECO:0000256" key="3">
    <source>
        <dbReference type="ARBA" id="ARBA00022833"/>
    </source>
</evidence>
<dbReference type="GeneID" id="30014800"/>
<dbReference type="PROSITE" id="PS00518">
    <property type="entry name" value="ZF_RING_1"/>
    <property type="match status" value="1"/>
</dbReference>
<evidence type="ECO:0000256" key="5">
    <source>
        <dbReference type="SAM" id="MobiDB-lite"/>
    </source>
</evidence>
<comment type="caution">
    <text evidence="7">The sequence shown here is derived from an EMBL/GenBank/DDBJ whole genome shotgun (WGS) entry which is preliminary data.</text>
</comment>
<dbReference type="OrthoDB" id="6105938at2759"/>
<dbReference type="Pfam" id="PF00097">
    <property type="entry name" value="zf-C3HC4"/>
    <property type="match status" value="1"/>
</dbReference>
<gene>
    <name evidence="7" type="ORF">AYL99_10632</name>
</gene>
<dbReference type="CDD" id="cd16568">
    <property type="entry name" value="RING-HC_ScPSH1-like"/>
    <property type="match status" value="1"/>
</dbReference>
<keyword evidence="3" id="KW-0862">Zinc</keyword>
<dbReference type="GO" id="GO:0005634">
    <property type="term" value="C:nucleus"/>
    <property type="evidence" value="ECO:0007669"/>
    <property type="project" value="TreeGrafter"/>
</dbReference>
<dbReference type="InterPro" id="IPR001841">
    <property type="entry name" value="Znf_RING"/>
</dbReference>
<evidence type="ECO:0000313" key="8">
    <source>
        <dbReference type="Proteomes" id="UP000078343"/>
    </source>
</evidence>
<feature type="compositionally biased region" description="Acidic residues" evidence="5">
    <location>
        <begin position="347"/>
        <end position="386"/>
    </location>
</feature>
<evidence type="ECO:0000313" key="7">
    <source>
        <dbReference type="EMBL" id="OAP54932.1"/>
    </source>
</evidence>
<feature type="compositionally biased region" description="Basic and acidic residues" evidence="5">
    <location>
        <begin position="387"/>
        <end position="408"/>
    </location>
</feature>
<dbReference type="SMART" id="SM00184">
    <property type="entry name" value="RING"/>
    <property type="match status" value="1"/>
</dbReference>
<dbReference type="STRING" id="1367422.A0A178Z5E0"/>